<organism evidence="1">
    <name type="scientific">Trypanosoma congolense (strain IL3000)</name>
    <dbReference type="NCBI Taxonomy" id="1068625"/>
    <lineage>
        <taxon>Eukaryota</taxon>
        <taxon>Discoba</taxon>
        <taxon>Euglenozoa</taxon>
        <taxon>Kinetoplastea</taxon>
        <taxon>Metakinetoplastina</taxon>
        <taxon>Trypanosomatida</taxon>
        <taxon>Trypanosomatidae</taxon>
        <taxon>Trypanosoma</taxon>
        <taxon>Nannomonas</taxon>
    </lineage>
</organism>
<sequence length="118" mass="12451">MEAEGRCSSSSPCDTVITAAEELEAHVKDCYSLMPGIDLPAAVNSIRATSPSGRSAVATVPWYGDATEAVLAAGPTGLARYEVEVCLNFPEGFTCEGQTYESLFQLLRARGCRAVLCA</sequence>
<evidence type="ECO:0000313" key="1">
    <source>
        <dbReference type="EMBL" id="CCC91944.1"/>
    </source>
</evidence>
<dbReference type="AlphaFoldDB" id="G0URD2"/>
<reference evidence="1" key="1">
    <citation type="journal article" date="2012" name="Proc. Natl. Acad. Sci. U.S.A.">
        <title>Antigenic diversity is generated by distinct evolutionary mechanisms in African trypanosome species.</title>
        <authorList>
            <person name="Jackson A.P."/>
            <person name="Berry A."/>
            <person name="Aslett M."/>
            <person name="Allison H.C."/>
            <person name="Burton P."/>
            <person name="Vavrova-Anderson J."/>
            <person name="Brown R."/>
            <person name="Browne H."/>
            <person name="Corton N."/>
            <person name="Hauser H."/>
            <person name="Gamble J."/>
            <person name="Gilderthorp R."/>
            <person name="Marcello L."/>
            <person name="McQuillan J."/>
            <person name="Otto T.D."/>
            <person name="Quail M.A."/>
            <person name="Sanders M.J."/>
            <person name="van Tonder A."/>
            <person name="Ginger M.L."/>
            <person name="Field M.C."/>
            <person name="Barry J.D."/>
            <person name="Hertz-Fowler C."/>
            <person name="Berriman M."/>
        </authorList>
    </citation>
    <scope>NUCLEOTIDE SEQUENCE</scope>
    <source>
        <strain evidence="1">IL3000</strain>
    </source>
</reference>
<accession>G0URD2</accession>
<name>G0URD2_TRYCI</name>
<dbReference type="EMBL" id="HE575321">
    <property type="protein sequence ID" value="CCC91944.1"/>
    <property type="molecule type" value="Genomic_DNA"/>
</dbReference>
<protein>
    <submittedName>
        <fullName evidence="1">Uncharacterized protein</fullName>
    </submittedName>
</protein>
<gene>
    <name evidence="1" type="ORF">TCIL3000_8_1630</name>
</gene>
<proteinExistence type="predicted"/>
<dbReference type="VEuPathDB" id="TriTrypDB:TcIL3000_8_1630"/>